<gene>
    <name evidence="1" type="ORF">KI387_017518</name>
</gene>
<evidence type="ECO:0000313" key="2">
    <source>
        <dbReference type="Proteomes" id="UP000824469"/>
    </source>
</evidence>
<dbReference type="Proteomes" id="UP000824469">
    <property type="component" value="Unassembled WGS sequence"/>
</dbReference>
<dbReference type="PANTHER" id="PTHR31606">
    <property type="entry name" value="WW DOMAIN BINDING PROTEIN 2, ISOFORM E"/>
    <property type="match status" value="1"/>
</dbReference>
<accession>A0AA38LFV2</accession>
<dbReference type="OMA" id="LRRCTYY"/>
<evidence type="ECO:0000313" key="1">
    <source>
        <dbReference type="EMBL" id="KAH9322879.1"/>
    </source>
</evidence>
<comment type="caution">
    <text evidence="1">The sequence shown here is derived from an EMBL/GenBank/DDBJ whole genome shotgun (WGS) entry which is preliminary data.</text>
</comment>
<dbReference type="GO" id="GO:0003713">
    <property type="term" value="F:transcription coactivator activity"/>
    <property type="evidence" value="ECO:0007669"/>
    <property type="project" value="InterPro"/>
</dbReference>
<sequence length="108" mass="12402">VVPEDANRALFPTHSFKIIFKECGCGTFVPLFFNLIRSVRQYHQMSVSAADATRRADPLQVGQPPVDEMMRCAYVDPNDPSRIFLQLPEPESQLRRCTYYSQTAENYI</sequence>
<dbReference type="PANTHER" id="PTHR31606:SF1">
    <property type="entry name" value="WW DOMAIN BINDING PROTEIN 2, ISOFORM E"/>
    <property type="match status" value="1"/>
</dbReference>
<protein>
    <submittedName>
        <fullName evidence="1">Uncharacterized protein</fullName>
    </submittedName>
</protein>
<reference evidence="1 2" key="1">
    <citation type="journal article" date="2021" name="Nat. Plants">
        <title>The Taxus genome provides insights into paclitaxel biosynthesis.</title>
        <authorList>
            <person name="Xiong X."/>
            <person name="Gou J."/>
            <person name="Liao Q."/>
            <person name="Li Y."/>
            <person name="Zhou Q."/>
            <person name="Bi G."/>
            <person name="Li C."/>
            <person name="Du R."/>
            <person name="Wang X."/>
            <person name="Sun T."/>
            <person name="Guo L."/>
            <person name="Liang H."/>
            <person name="Lu P."/>
            <person name="Wu Y."/>
            <person name="Zhang Z."/>
            <person name="Ro D.K."/>
            <person name="Shang Y."/>
            <person name="Huang S."/>
            <person name="Yan J."/>
        </authorList>
    </citation>
    <scope>NUCLEOTIDE SEQUENCE [LARGE SCALE GENOMIC DNA]</scope>
    <source>
        <strain evidence="1">Ta-2019</strain>
    </source>
</reference>
<dbReference type="GO" id="GO:0005634">
    <property type="term" value="C:nucleus"/>
    <property type="evidence" value="ECO:0007669"/>
    <property type="project" value="TreeGrafter"/>
</dbReference>
<feature type="non-terminal residue" evidence="1">
    <location>
        <position position="1"/>
    </location>
</feature>
<keyword evidence="2" id="KW-1185">Reference proteome</keyword>
<dbReference type="InterPro" id="IPR044852">
    <property type="entry name" value="WBP2-like"/>
</dbReference>
<name>A0AA38LFV2_TAXCH</name>
<dbReference type="AlphaFoldDB" id="A0AA38LFV2"/>
<dbReference type="GO" id="GO:0031490">
    <property type="term" value="F:chromatin DNA binding"/>
    <property type="evidence" value="ECO:0007669"/>
    <property type="project" value="TreeGrafter"/>
</dbReference>
<organism evidence="1 2">
    <name type="scientific">Taxus chinensis</name>
    <name type="common">Chinese yew</name>
    <name type="synonym">Taxus wallichiana var. chinensis</name>
    <dbReference type="NCBI Taxonomy" id="29808"/>
    <lineage>
        <taxon>Eukaryota</taxon>
        <taxon>Viridiplantae</taxon>
        <taxon>Streptophyta</taxon>
        <taxon>Embryophyta</taxon>
        <taxon>Tracheophyta</taxon>
        <taxon>Spermatophyta</taxon>
        <taxon>Pinopsida</taxon>
        <taxon>Pinidae</taxon>
        <taxon>Conifers II</taxon>
        <taxon>Cupressales</taxon>
        <taxon>Taxaceae</taxon>
        <taxon>Taxus</taxon>
    </lineage>
</organism>
<dbReference type="EMBL" id="JAHRHJ020000003">
    <property type="protein sequence ID" value="KAH9322879.1"/>
    <property type="molecule type" value="Genomic_DNA"/>
</dbReference>
<proteinExistence type="predicted"/>